<keyword evidence="4 11" id="KW-0235">DNA replication</keyword>
<protein>
    <recommendedName>
        <fullName evidence="11">DNA polymerase III subunit gamma/tau</fullName>
        <ecNumber evidence="11">2.7.7.7</ecNumber>
    </recommendedName>
</protein>
<dbReference type="Gene3D" id="1.20.272.10">
    <property type="match status" value="1"/>
</dbReference>
<dbReference type="EMBL" id="SJPY01000004">
    <property type="protein sequence ID" value="TWU41557.1"/>
    <property type="molecule type" value="Genomic_DNA"/>
</dbReference>
<keyword evidence="2 11" id="KW-0808">Transferase</keyword>
<dbReference type="FunFam" id="1.10.8.60:FF:000013">
    <property type="entry name" value="DNA polymerase III subunit gamma/tau"/>
    <property type="match status" value="1"/>
</dbReference>
<dbReference type="SUPFAM" id="SSF52540">
    <property type="entry name" value="P-loop containing nucleoside triphosphate hydrolases"/>
    <property type="match status" value="1"/>
</dbReference>
<name>A0A5C6E0S5_9BACT</name>
<dbReference type="InterPro" id="IPR012763">
    <property type="entry name" value="DNA_pol_III_sug/sutau_N"/>
</dbReference>
<dbReference type="RefSeq" id="WP_146600349.1">
    <property type="nucleotide sequence ID" value="NZ_SJPY01000004.1"/>
</dbReference>
<dbReference type="InterPro" id="IPR003593">
    <property type="entry name" value="AAA+_ATPase"/>
</dbReference>
<dbReference type="InterPro" id="IPR022754">
    <property type="entry name" value="DNA_pol_III_gamma-3"/>
</dbReference>
<dbReference type="SUPFAM" id="SSF48019">
    <property type="entry name" value="post-AAA+ oligomerization domain-like"/>
    <property type="match status" value="1"/>
</dbReference>
<evidence type="ECO:0000256" key="10">
    <source>
        <dbReference type="ARBA" id="ARBA00049244"/>
    </source>
</evidence>
<evidence type="ECO:0000256" key="9">
    <source>
        <dbReference type="ARBA" id="ARBA00022932"/>
    </source>
</evidence>
<comment type="function">
    <text evidence="11">DNA polymerase III is a complex, multichain enzyme responsible for most of the replicative synthesis in bacteria. This DNA polymerase also exhibits 3' to 5' exonuclease activity.</text>
</comment>
<dbReference type="InterPro" id="IPR050238">
    <property type="entry name" value="DNA_Rep/Repair_Clamp_Loader"/>
</dbReference>
<keyword evidence="15" id="KW-1185">Reference proteome</keyword>
<dbReference type="Pfam" id="PF13177">
    <property type="entry name" value="DNA_pol3_delta2"/>
    <property type="match status" value="1"/>
</dbReference>
<dbReference type="FunFam" id="3.40.50.300:FF:000014">
    <property type="entry name" value="DNA polymerase III subunit gamma/tau"/>
    <property type="match status" value="1"/>
</dbReference>
<dbReference type="GO" id="GO:0046872">
    <property type="term" value="F:metal ion binding"/>
    <property type="evidence" value="ECO:0007669"/>
    <property type="project" value="UniProtKB-KW"/>
</dbReference>
<evidence type="ECO:0000256" key="1">
    <source>
        <dbReference type="ARBA" id="ARBA00006360"/>
    </source>
</evidence>
<evidence type="ECO:0000256" key="3">
    <source>
        <dbReference type="ARBA" id="ARBA00022695"/>
    </source>
</evidence>
<dbReference type="GO" id="GO:0003677">
    <property type="term" value="F:DNA binding"/>
    <property type="evidence" value="ECO:0007669"/>
    <property type="project" value="InterPro"/>
</dbReference>
<organism evidence="14 15">
    <name type="scientific">Novipirellula aureliae</name>
    <dbReference type="NCBI Taxonomy" id="2527966"/>
    <lineage>
        <taxon>Bacteria</taxon>
        <taxon>Pseudomonadati</taxon>
        <taxon>Planctomycetota</taxon>
        <taxon>Planctomycetia</taxon>
        <taxon>Pirellulales</taxon>
        <taxon>Pirellulaceae</taxon>
        <taxon>Novipirellula</taxon>
    </lineage>
</organism>
<sequence length="601" mass="65359">MPESDGPSNGPNADGPKNSYVVVARRYRPRGFDELVGQDHVGRALKNAIETNRVGHAYLFTGARGVGKTSTARIFAKALNDPSGPTGDPDNDSDVAQAIDSGEDVDVIEIDGASNRGIDEIRSLRANVSVRPSRSRYKIYIIDEVHMLTGAAFNALLKTLEEPPEHVKFIFCTTDPEKLPITVLSRCQRFDFAPVEVPKIVGRLREIIEKESAEADDDALELIARRAAGSMRDSQSLLEQVMSFSDGKLTVEQVHSMLGTADDVRLHALAKAMADRDAAEVIRQMDAGIDAGVDAGRLAEQLLAYFRDLLAVTVGCEPSLMRHTAVSLHDELKELGERWGLQTVLAVVGLIDQTLVRIRHSVYSRVLLEATAIQICHLPDLQQIVDLAAAADSVKPGASGVSASAATQPVVRSTPTSRSAESEKKNGERKQTPTASVTPPPTMETSATVPPSQIASAAPKAVNQAPLSRQAWTQEVAERIWKEATEKVEPMTETLSHAVKQVVAEEGRLRLIFPGEAKLAYSRCDHPQHRNSLAEAVSALAGREIILELQLAPPKAVVKKEAPIPAGKARLQRQKEIENNEMVKSCIEIFEAEIVKIEKPR</sequence>
<accession>A0A5C6E0S5</accession>
<dbReference type="EC" id="2.7.7.7" evidence="11"/>
<evidence type="ECO:0000256" key="6">
    <source>
        <dbReference type="ARBA" id="ARBA00022741"/>
    </source>
</evidence>
<dbReference type="NCBIfam" id="NF004046">
    <property type="entry name" value="PRK05563.1"/>
    <property type="match status" value="1"/>
</dbReference>
<feature type="domain" description="AAA+ ATPase" evidence="13">
    <location>
        <begin position="54"/>
        <end position="196"/>
    </location>
</feature>
<evidence type="ECO:0000256" key="12">
    <source>
        <dbReference type="SAM" id="MobiDB-lite"/>
    </source>
</evidence>
<dbReference type="Pfam" id="PF12169">
    <property type="entry name" value="DNA_pol3_gamma3"/>
    <property type="match status" value="1"/>
</dbReference>
<feature type="compositionally biased region" description="Polar residues" evidence="12">
    <location>
        <begin position="401"/>
        <end position="419"/>
    </location>
</feature>
<dbReference type="Pfam" id="PF22608">
    <property type="entry name" value="DNAX_ATPase_lid"/>
    <property type="match status" value="1"/>
</dbReference>
<dbReference type="AlphaFoldDB" id="A0A5C6E0S5"/>
<evidence type="ECO:0000259" key="13">
    <source>
        <dbReference type="SMART" id="SM00382"/>
    </source>
</evidence>
<evidence type="ECO:0000256" key="7">
    <source>
        <dbReference type="ARBA" id="ARBA00022833"/>
    </source>
</evidence>
<keyword evidence="6 11" id="KW-0547">Nucleotide-binding</keyword>
<dbReference type="Gene3D" id="1.10.8.60">
    <property type="match status" value="1"/>
</dbReference>
<comment type="catalytic activity">
    <reaction evidence="10 11">
        <text>DNA(n) + a 2'-deoxyribonucleoside 5'-triphosphate = DNA(n+1) + diphosphate</text>
        <dbReference type="Rhea" id="RHEA:22508"/>
        <dbReference type="Rhea" id="RHEA-COMP:17339"/>
        <dbReference type="Rhea" id="RHEA-COMP:17340"/>
        <dbReference type="ChEBI" id="CHEBI:33019"/>
        <dbReference type="ChEBI" id="CHEBI:61560"/>
        <dbReference type="ChEBI" id="CHEBI:173112"/>
        <dbReference type="EC" id="2.7.7.7"/>
    </reaction>
</comment>
<dbReference type="PANTHER" id="PTHR11669:SF0">
    <property type="entry name" value="PROTEIN STICHEL-LIKE 2"/>
    <property type="match status" value="1"/>
</dbReference>
<gene>
    <name evidence="14" type="primary">dnaX_2</name>
    <name evidence="11" type="synonym">dnaX</name>
    <name evidence="14" type="ORF">Q31b_30060</name>
</gene>
<evidence type="ECO:0000256" key="5">
    <source>
        <dbReference type="ARBA" id="ARBA00022723"/>
    </source>
</evidence>
<dbReference type="InterPro" id="IPR008921">
    <property type="entry name" value="DNA_pol3_clamp-load_cplx_C"/>
</dbReference>
<reference evidence="14 15" key="1">
    <citation type="submission" date="2019-02" db="EMBL/GenBank/DDBJ databases">
        <title>Deep-cultivation of Planctomycetes and their phenomic and genomic characterization uncovers novel biology.</title>
        <authorList>
            <person name="Wiegand S."/>
            <person name="Jogler M."/>
            <person name="Boedeker C."/>
            <person name="Pinto D."/>
            <person name="Vollmers J."/>
            <person name="Rivas-Marin E."/>
            <person name="Kohn T."/>
            <person name="Peeters S.H."/>
            <person name="Heuer A."/>
            <person name="Rast P."/>
            <person name="Oberbeckmann S."/>
            <person name="Bunk B."/>
            <person name="Jeske O."/>
            <person name="Meyerdierks A."/>
            <person name="Storesund J.E."/>
            <person name="Kallscheuer N."/>
            <person name="Luecker S."/>
            <person name="Lage O.M."/>
            <person name="Pohl T."/>
            <person name="Merkel B.J."/>
            <person name="Hornburger P."/>
            <person name="Mueller R.-W."/>
            <person name="Bruemmer F."/>
            <person name="Labrenz M."/>
            <person name="Spormann A.M."/>
            <person name="Op Den Camp H."/>
            <person name="Overmann J."/>
            <person name="Amann R."/>
            <person name="Jetten M.S.M."/>
            <person name="Mascher T."/>
            <person name="Medema M.H."/>
            <person name="Devos D.P."/>
            <person name="Kaster A.-K."/>
            <person name="Ovreas L."/>
            <person name="Rohde M."/>
            <person name="Galperin M.Y."/>
            <person name="Jogler C."/>
        </authorList>
    </citation>
    <scope>NUCLEOTIDE SEQUENCE [LARGE SCALE GENOMIC DNA]</scope>
    <source>
        <strain evidence="14 15">Q31b</strain>
    </source>
</reference>
<dbReference type="GO" id="GO:0005524">
    <property type="term" value="F:ATP binding"/>
    <property type="evidence" value="ECO:0007669"/>
    <property type="project" value="UniProtKB-KW"/>
</dbReference>
<evidence type="ECO:0000313" key="14">
    <source>
        <dbReference type="EMBL" id="TWU41557.1"/>
    </source>
</evidence>
<evidence type="ECO:0000256" key="2">
    <source>
        <dbReference type="ARBA" id="ARBA00022679"/>
    </source>
</evidence>
<comment type="caution">
    <text evidence="14">The sequence shown here is derived from an EMBL/GenBank/DDBJ whole genome shotgun (WGS) entry which is preliminary data.</text>
</comment>
<dbReference type="SMART" id="SM00382">
    <property type="entry name" value="AAA"/>
    <property type="match status" value="1"/>
</dbReference>
<keyword evidence="5" id="KW-0479">Metal-binding</keyword>
<dbReference type="InterPro" id="IPR027417">
    <property type="entry name" value="P-loop_NTPase"/>
</dbReference>
<dbReference type="GO" id="GO:0009360">
    <property type="term" value="C:DNA polymerase III complex"/>
    <property type="evidence" value="ECO:0007669"/>
    <property type="project" value="InterPro"/>
</dbReference>
<keyword evidence="7" id="KW-0862">Zinc</keyword>
<dbReference type="GO" id="GO:0006261">
    <property type="term" value="P:DNA-templated DNA replication"/>
    <property type="evidence" value="ECO:0007669"/>
    <property type="project" value="TreeGrafter"/>
</dbReference>
<evidence type="ECO:0000256" key="8">
    <source>
        <dbReference type="ARBA" id="ARBA00022840"/>
    </source>
</evidence>
<dbReference type="CDD" id="cd00009">
    <property type="entry name" value="AAA"/>
    <property type="match status" value="1"/>
</dbReference>
<evidence type="ECO:0000256" key="11">
    <source>
        <dbReference type="RuleBase" id="RU364063"/>
    </source>
</evidence>
<dbReference type="PANTHER" id="PTHR11669">
    <property type="entry name" value="REPLICATION FACTOR C / DNA POLYMERASE III GAMMA-TAU SUBUNIT"/>
    <property type="match status" value="1"/>
</dbReference>
<keyword evidence="8 11" id="KW-0067">ATP-binding</keyword>
<keyword evidence="3 11" id="KW-0548">Nucleotidyltransferase</keyword>
<feature type="compositionally biased region" description="Basic and acidic residues" evidence="12">
    <location>
        <begin position="420"/>
        <end position="431"/>
    </location>
</feature>
<dbReference type="Proteomes" id="UP000315471">
    <property type="component" value="Unassembled WGS sequence"/>
</dbReference>
<comment type="similarity">
    <text evidence="1 11">Belongs to the DnaX/STICHEL family.</text>
</comment>
<proteinExistence type="inferred from homology"/>
<feature type="region of interest" description="Disordered" evidence="12">
    <location>
        <begin position="398"/>
        <end position="451"/>
    </location>
</feature>
<dbReference type="Gene3D" id="3.40.50.300">
    <property type="entry name" value="P-loop containing nucleotide triphosphate hydrolases"/>
    <property type="match status" value="1"/>
</dbReference>
<comment type="subunit">
    <text evidence="11">DNA polymerase III contains a core (composed of alpha, epsilon and theta chains) that associates with a tau subunit. This core dimerizes to form the POLIII' complex. PolIII' associates with the gamma complex (composed of gamma, delta, delta', psi and chi chains) and with the beta chain to form the complete DNA polymerase III complex.</text>
</comment>
<dbReference type="CDD" id="cd18137">
    <property type="entry name" value="HLD_clamp_pol_III_gamma_tau"/>
    <property type="match status" value="1"/>
</dbReference>
<dbReference type="NCBIfam" id="TIGR02397">
    <property type="entry name" value="dnaX_nterm"/>
    <property type="match status" value="1"/>
</dbReference>
<keyword evidence="9 11" id="KW-0239">DNA-directed DNA polymerase</keyword>
<dbReference type="OrthoDB" id="9810148at2"/>
<evidence type="ECO:0000313" key="15">
    <source>
        <dbReference type="Proteomes" id="UP000315471"/>
    </source>
</evidence>
<feature type="compositionally biased region" description="Polar residues" evidence="12">
    <location>
        <begin position="432"/>
        <end position="451"/>
    </location>
</feature>
<dbReference type="InterPro" id="IPR045085">
    <property type="entry name" value="HLD_clamp_pol_III_gamma_tau"/>
</dbReference>
<dbReference type="GO" id="GO:0003887">
    <property type="term" value="F:DNA-directed DNA polymerase activity"/>
    <property type="evidence" value="ECO:0007669"/>
    <property type="project" value="UniProtKB-KW"/>
</dbReference>
<evidence type="ECO:0000256" key="4">
    <source>
        <dbReference type="ARBA" id="ARBA00022705"/>
    </source>
</evidence>